<dbReference type="EMBL" id="FMZZ01000008">
    <property type="protein sequence ID" value="SDD21196.1"/>
    <property type="molecule type" value="Genomic_DNA"/>
</dbReference>
<dbReference type="GO" id="GO:0032993">
    <property type="term" value="C:protein-DNA complex"/>
    <property type="evidence" value="ECO:0007669"/>
    <property type="project" value="TreeGrafter"/>
</dbReference>
<dbReference type="GO" id="GO:0006285">
    <property type="term" value="P:base-excision repair, AP site formation"/>
    <property type="evidence" value="ECO:0007669"/>
    <property type="project" value="TreeGrafter"/>
</dbReference>
<name>A0A1G6SY68_9PSEU</name>
<keyword evidence="4" id="KW-1185">Reference proteome</keyword>
<gene>
    <name evidence="3" type="ORF">SAMN05216174_108221</name>
</gene>
<dbReference type="GO" id="GO:0043916">
    <property type="term" value="F:DNA-7-methylguanine glycosylase activity"/>
    <property type="evidence" value="ECO:0007669"/>
    <property type="project" value="TreeGrafter"/>
</dbReference>
<dbReference type="GO" id="GO:0006307">
    <property type="term" value="P:DNA alkylation repair"/>
    <property type="evidence" value="ECO:0007669"/>
    <property type="project" value="TreeGrafter"/>
</dbReference>
<dbReference type="GO" id="GO:0005737">
    <property type="term" value="C:cytoplasm"/>
    <property type="evidence" value="ECO:0007669"/>
    <property type="project" value="TreeGrafter"/>
</dbReference>
<dbReference type="InterPro" id="IPR051912">
    <property type="entry name" value="Alkylbase_DNA_Glycosylase/TA"/>
</dbReference>
<dbReference type="PANTHER" id="PTHR43003">
    <property type="entry name" value="DNA-3-METHYLADENINE GLYCOSYLASE"/>
    <property type="match status" value="1"/>
</dbReference>
<dbReference type="Proteomes" id="UP000199501">
    <property type="component" value="Unassembled WGS sequence"/>
</dbReference>
<dbReference type="GO" id="GO:0008725">
    <property type="term" value="F:DNA-3-methyladenine glycosylase activity"/>
    <property type="evidence" value="ECO:0007669"/>
    <property type="project" value="TreeGrafter"/>
</dbReference>
<dbReference type="Gene3D" id="1.10.340.30">
    <property type="entry name" value="Hypothetical protein, domain 2"/>
    <property type="match status" value="1"/>
</dbReference>
<accession>A0A1G6SY68</accession>
<evidence type="ECO:0000313" key="4">
    <source>
        <dbReference type="Proteomes" id="UP000199501"/>
    </source>
</evidence>
<dbReference type="InterPro" id="IPR011257">
    <property type="entry name" value="DNA_glycosylase"/>
</dbReference>
<reference evidence="4" key="1">
    <citation type="submission" date="2016-10" db="EMBL/GenBank/DDBJ databases">
        <authorList>
            <person name="Varghese N."/>
            <person name="Submissions S."/>
        </authorList>
    </citation>
    <scope>NUCLEOTIDE SEQUENCE [LARGE SCALE GENOMIC DNA]</scope>
    <source>
        <strain evidence="4">IBRC-M 10403</strain>
    </source>
</reference>
<sequence length="306" mass="32945">MTSIPTRASRSRHWVPGFALDIAAVLRPLRRGPHDPAFRQDHRGLWLAANTPDGPGTLLLRAHAGGVDATAWGAADALLDGVPALLGGHDDDSGFEPRHPLITAARRARPGLRLGATGRVWDVLLAAIVEQKVTGVEAHRSWRELARRFGVAAPGPTPPGMAVPPTPRAVLGIQDWEWHKAGVDNARRRAIIAAAQVATRLERAAESGGVEGRLLLRKVPGVGVWTAAEVAQRAWGDPDAVSVGDFHIPALVGYALTGRKTDDNGMLEILAPYAPHRQRVVRYIEASGFAKPRFGPRMTVKDYRGM</sequence>
<keyword evidence="1" id="KW-0227">DNA damage</keyword>
<keyword evidence="2" id="KW-0234">DNA repair</keyword>
<dbReference type="RefSeq" id="WP_407640531.1">
    <property type="nucleotide sequence ID" value="NZ_FMZZ01000008.1"/>
</dbReference>
<evidence type="ECO:0000256" key="1">
    <source>
        <dbReference type="ARBA" id="ARBA00022763"/>
    </source>
</evidence>
<evidence type="ECO:0000313" key="3">
    <source>
        <dbReference type="EMBL" id="SDD21196.1"/>
    </source>
</evidence>
<dbReference type="STRING" id="1271860.SAMN05216174_108221"/>
<dbReference type="GO" id="GO:0032131">
    <property type="term" value="F:alkylated DNA binding"/>
    <property type="evidence" value="ECO:0007669"/>
    <property type="project" value="TreeGrafter"/>
</dbReference>
<dbReference type="AlphaFoldDB" id="A0A1G6SY68"/>
<dbReference type="PANTHER" id="PTHR43003:SF6">
    <property type="entry name" value="DNA GLYCOSYLASE"/>
    <property type="match status" value="1"/>
</dbReference>
<dbReference type="SUPFAM" id="SSF48150">
    <property type="entry name" value="DNA-glycosylase"/>
    <property type="match status" value="1"/>
</dbReference>
<proteinExistence type="predicted"/>
<protein>
    <submittedName>
        <fullName evidence="3">3-methyladenine DNA glycosylase/8-oxoguanine DNA glycosylase</fullName>
    </submittedName>
</protein>
<organism evidence="3 4">
    <name type="scientific">Actinokineospora iranica</name>
    <dbReference type="NCBI Taxonomy" id="1271860"/>
    <lineage>
        <taxon>Bacteria</taxon>
        <taxon>Bacillati</taxon>
        <taxon>Actinomycetota</taxon>
        <taxon>Actinomycetes</taxon>
        <taxon>Pseudonocardiales</taxon>
        <taxon>Pseudonocardiaceae</taxon>
        <taxon>Actinokineospora</taxon>
    </lineage>
</organism>
<evidence type="ECO:0000256" key="2">
    <source>
        <dbReference type="ARBA" id="ARBA00023204"/>
    </source>
</evidence>